<sequence length="441" mass="49899">PTPLISFTDITLWEFYSHDAFQHDLFISQVLLSYHGDYYEGLEKKLKEVFTERTGILRQLSKTSKELDGIKGNLQLIEIQWVTPAIPACECIVMGEYTFNGSVRMLCGVSSWSLKNDDAVPKKDVQRILELSHKQRDEMKSLQAALQKQLDDAAERAEKQQATIKFLKMEMEKKTKIIKDLQQENKSLKNKLLSGNKLCDIHAEESKKIQAQLKELRYGKKDLIFKGQQLMDLENKLKVAKDELEKAALDKESQLKALKDTVHICFSSVLHSQTGSLHRFPATPTNLLRYSALVNNSRVTFQQPHAKMTQKHSASVRSVAKNLNAYIHYPEDRAVLFDYAPILLSISKDIPKVPRITTTSKLPVSSAVMRRESTGPKDCQMVKVGADCSQNQTESSSEMKKTFGHSQSKTPEQIGQGQARTAEESGKTDGDLKKTQMDKHN</sequence>
<feature type="non-terminal residue" evidence="3">
    <location>
        <position position="1"/>
    </location>
</feature>
<evidence type="ECO:0000313" key="3">
    <source>
        <dbReference type="EMBL" id="ROL43195.1"/>
    </source>
</evidence>
<dbReference type="OrthoDB" id="8767066at2759"/>
<dbReference type="Proteomes" id="UP000281406">
    <property type="component" value="Unassembled WGS sequence"/>
</dbReference>
<dbReference type="PANTHER" id="PTHR22414">
    <property type="entry name" value="LEUCINE ZIPPER PROTEIN 2"/>
    <property type="match status" value="1"/>
</dbReference>
<reference evidence="3 4" key="1">
    <citation type="submission" date="2018-10" db="EMBL/GenBank/DDBJ databases">
        <title>Genome assembly for a Yunnan-Guizhou Plateau 3E fish, Anabarilius grahami (Regan), and its evolutionary and genetic applications.</title>
        <authorList>
            <person name="Jiang W."/>
        </authorList>
    </citation>
    <scope>NUCLEOTIDE SEQUENCE [LARGE SCALE GENOMIC DNA]</scope>
    <source>
        <strain evidence="3">AG-KIZ</strain>
        <tissue evidence="3">Muscle</tissue>
    </source>
</reference>
<feature type="region of interest" description="Disordered" evidence="2">
    <location>
        <begin position="388"/>
        <end position="441"/>
    </location>
</feature>
<dbReference type="InterPro" id="IPR026718">
    <property type="entry name" value="Luzp2"/>
</dbReference>
<dbReference type="AlphaFoldDB" id="A0A3N0YAB8"/>
<evidence type="ECO:0000313" key="4">
    <source>
        <dbReference type="Proteomes" id="UP000281406"/>
    </source>
</evidence>
<name>A0A3N0YAB8_ANAGA</name>
<evidence type="ECO:0000256" key="1">
    <source>
        <dbReference type="SAM" id="Coils"/>
    </source>
</evidence>
<protein>
    <submittedName>
        <fullName evidence="3">Leucine zipper protein 2</fullName>
    </submittedName>
</protein>
<gene>
    <name evidence="3" type="ORF">DPX16_17016</name>
</gene>
<accession>A0A3N0YAB8</accession>
<feature type="coiled-coil region" evidence="1">
    <location>
        <begin position="136"/>
        <end position="198"/>
    </location>
</feature>
<evidence type="ECO:0000256" key="2">
    <source>
        <dbReference type="SAM" id="MobiDB-lite"/>
    </source>
</evidence>
<proteinExistence type="predicted"/>
<feature type="compositionally biased region" description="Polar residues" evidence="2">
    <location>
        <begin position="404"/>
        <end position="419"/>
    </location>
</feature>
<dbReference type="PANTHER" id="PTHR22414:SF0">
    <property type="entry name" value="LEUCINE ZIPPER PROTEIN 2"/>
    <property type="match status" value="1"/>
</dbReference>
<organism evidence="3 4">
    <name type="scientific">Anabarilius grahami</name>
    <name type="common">Kanglang fish</name>
    <name type="synonym">Barilius grahami</name>
    <dbReference type="NCBI Taxonomy" id="495550"/>
    <lineage>
        <taxon>Eukaryota</taxon>
        <taxon>Metazoa</taxon>
        <taxon>Chordata</taxon>
        <taxon>Craniata</taxon>
        <taxon>Vertebrata</taxon>
        <taxon>Euteleostomi</taxon>
        <taxon>Actinopterygii</taxon>
        <taxon>Neopterygii</taxon>
        <taxon>Teleostei</taxon>
        <taxon>Ostariophysi</taxon>
        <taxon>Cypriniformes</taxon>
        <taxon>Xenocyprididae</taxon>
        <taxon>Xenocypridinae</taxon>
        <taxon>Xenocypridinae incertae sedis</taxon>
        <taxon>Anabarilius</taxon>
    </lineage>
</organism>
<keyword evidence="1" id="KW-0175">Coiled coil</keyword>
<feature type="coiled-coil region" evidence="1">
    <location>
        <begin position="223"/>
        <end position="261"/>
    </location>
</feature>
<comment type="caution">
    <text evidence="3">The sequence shown here is derived from an EMBL/GenBank/DDBJ whole genome shotgun (WGS) entry which is preliminary data.</text>
</comment>
<dbReference type="EMBL" id="RJVU01048406">
    <property type="protein sequence ID" value="ROL43195.1"/>
    <property type="molecule type" value="Genomic_DNA"/>
</dbReference>
<keyword evidence="4" id="KW-1185">Reference proteome</keyword>
<feature type="compositionally biased region" description="Basic and acidic residues" evidence="2">
    <location>
        <begin position="421"/>
        <end position="441"/>
    </location>
</feature>